<reference evidence="9" key="1">
    <citation type="journal article" date="2019" name="Int. J. Syst. Evol. Microbiol.">
        <title>The Global Catalogue of Microorganisms (GCM) 10K type strain sequencing project: providing services to taxonomists for standard genome sequencing and annotation.</title>
        <authorList>
            <consortium name="The Broad Institute Genomics Platform"/>
            <consortium name="The Broad Institute Genome Sequencing Center for Infectious Disease"/>
            <person name="Wu L."/>
            <person name="Ma J."/>
        </authorList>
    </citation>
    <scope>NUCLEOTIDE SEQUENCE [LARGE SCALE GENOMIC DNA]</scope>
    <source>
        <strain evidence="9">JCM 17738</strain>
    </source>
</reference>
<dbReference type="CDD" id="cd02022">
    <property type="entry name" value="DPCK"/>
    <property type="match status" value="1"/>
</dbReference>
<keyword evidence="6" id="KW-0808">Transferase</keyword>
<proteinExistence type="inferred from homology"/>
<dbReference type="InterPro" id="IPR001977">
    <property type="entry name" value="Depp_CoAkinase"/>
</dbReference>
<comment type="catalytic activity">
    <reaction evidence="6">
        <text>3'-dephospho-CoA + ATP = ADP + CoA + H(+)</text>
        <dbReference type="Rhea" id="RHEA:18245"/>
        <dbReference type="ChEBI" id="CHEBI:15378"/>
        <dbReference type="ChEBI" id="CHEBI:30616"/>
        <dbReference type="ChEBI" id="CHEBI:57287"/>
        <dbReference type="ChEBI" id="CHEBI:57328"/>
        <dbReference type="ChEBI" id="CHEBI:456216"/>
        <dbReference type="EC" id="2.7.1.24"/>
    </reaction>
</comment>
<keyword evidence="4 6" id="KW-0547">Nucleotide-binding</keyword>
<dbReference type="GO" id="GO:0016301">
    <property type="term" value="F:kinase activity"/>
    <property type="evidence" value="ECO:0007669"/>
    <property type="project" value="UniProtKB-KW"/>
</dbReference>
<feature type="binding site" evidence="6">
    <location>
        <begin position="11"/>
        <end position="16"/>
    </location>
    <ligand>
        <name>ATP</name>
        <dbReference type="ChEBI" id="CHEBI:30616"/>
    </ligand>
</feature>
<dbReference type="SUPFAM" id="SSF52540">
    <property type="entry name" value="P-loop containing nucleoside triphosphate hydrolases"/>
    <property type="match status" value="1"/>
</dbReference>
<dbReference type="Pfam" id="PF04229">
    <property type="entry name" value="GrpB"/>
    <property type="match status" value="1"/>
</dbReference>
<dbReference type="Gene3D" id="3.30.460.10">
    <property type="entry name" value="Beta Polymerase, domain 2"/>
    <property type="match status" value="1"/>
</dbReference>
<evidence type="ECO:0000256" key="2">
    <source>
        <dbReference type="ARBA" id="ARBA00011058"/>
    </source>
</evidence>
<dbReference type="EC" id="2.7.1.24" evidence="6 7"/>
<evidence type="ECO:0000256" key="7">
    <source>
        <dbReference type="NCBIfam" id="TIGR00152"/>
    </source>
</evidence>
<dbReference type="Pfam" id="PF01121">
    <property type="entry name" value="CoaE"/>
    <property type="match status" value="1"/>
</dbReference>
<comment type="similarity">
    <text evidence="2">In the C-terminal section; belongs to the UPF0157 (GrpB) family.</text>
</comment>
<comment type="subcellular location">
    <subcellularLocation>
        <location evidence="6">Cytoplasm</location>
    </subcellularLocation>
</comment>
<dbReference type="PANTHER" id="PTHR10695:SF46">
    <property type="entry name" value="BIFUNCTIONAL COENZYME A SYNTHASE-RELATED"/>
    <property type="match status" value="1"/>
</dbReference>
<evidence type="ECO:0000256" key="6">
    <source>
        <dbReference type="HAMAP-Rule" id="MF_00376"/>
    </source>
</evidence>
<dbReference type="InterPro" id="IPR043519">
    <property type="entry name" value="NT_sf"/>
</dbReference>
<dbReference type="Gene3D" id="3.40.50.300">
    <property type="entry name" value="P-loop containing nucleotide triphosphate hydrolases"/>
    <property type="match status" value="1"/>
</dbReference>
<dbReference type="PANTHER" id="PTHR10695">
    <property type="entry name" value="DEPHOSPHO-COA KINASE-RELATED"/>
    <property type="match status" value="1"/>
</dbReference>
<comment type="pathway">
    <text evidence="6">Cofactor biosynthesis; coenzyme A biosynthesis; CoA from (R)-pantothenate: step 5/5.</text>
</comment>
<comment type="caution">
    <text evidence="8">The sequence shown here is derived from an EMBL/GenBank/DDBJ whole genome shotgun (WGS) entry which is preliminary data.</text>
</comment>
<evidence type="ECO:0000256" key="1">
    <source>
        <dbReference type="ARBA" id="ARBA00008826"/>
    </source>
</evidence>
<evidence type="ECO:0000313" key="9">
    <source>
        <dbReference type="Proteomes" id="UP001500390"/>
    </source>
</evidence>
<dbReference type="SUPFAM" id="SSF81301">
    <property type="entry name" value="Nucleotidyltransferase"/>
    <property type="match status" value="1"/>
</dbReference>
<protein>
    <recommendedName>
        <fullName evidence="6 7">Dephospho-CoA kinase</fullName>
        <ecNumber evidence="6 7">2.7.1.24</ecNumber>
    </recommendedName>
    <alternativeName>
        <fullName evidence="6">Dephosphocoenzyme A kinase</fullName>
    </alternativeName>
</protein>
<evidence type="ECO:0000256" key="5">
    <source>
        <dbReference type="ARBA" id="ARBA00022840"/>
    </source>
</evidence>
<comment type="function">
    <text evidence="6">Catalyzes the phosphorylation of the 3'-hydroxyl group of dephosphocoenzyme A to form coenzyme A.</text>
</comment>
<dbReference type="InterPro" id="IPR007344">
    <property type="entry name" value="GrpB/CoaE"/>
</dbReference>
<comment type="similarity">
    <text evidence="1">In the N-terminal section; belongs to the CoaE family.</text>
</comment>
<keyword evidence="9" id="KW-1185">Reference proteome</keyword>
<gene>
    <name evidence="6 8" type="primary">coaE</name>
    <name evidence="8" type="ORF">GCM10023153_03690</name>
</gene>
<evidence type="ECO:0000256" key="4">
    <source>
        <dbReference type="ARBA" id="ARBA00022741"/>
    </source>
</evidence>
<dbReference type="Proteomes" id="UP001500390">
    <property type="component" value="Unassembled WGS sequence"/>
</dbReference>
<organism evidence="8 9">
    <name type="scientific">Ornithinibacter aureus</name>
    <dbReference type="NCBI Taxonomy" id="622664"/>
    <lineage>
        <taxon>Bacteria</taxon>
        <taxon>Bacillati</taxon>
        <taxon>Actinomycetota</taxon>
        <taxon>Actinomycetes</taxon>
        <taxon>Micrococcales</taxon>
        <taxon>Intrasporangiaceae</taxon>
        <taxon>Ornithinibacter</taxon>
    </lineage>
</organism>
<comment type="similarity">
    <text evidence="6">Belongs to the CoaE family.</text>
</comment>
<dbReference type="NCBIfam" id="NF002879">
    <property type="entry name" value="PRK03333.1"/>
    <property type="match status" value="1"/>
</dbReference>
<dbReference type="HAMAP" id="MF_00376">
    <property type="entry name" value="Dephospho_CoA_kinase"/>
    <property type="match status" value="1"/>
</dbReference>
<evidence type="ECO:0000313" key="8">
    <source>
        <dbReference type="EMBL" id="GAA4388436.1"/>
    </source>
</evidence>
<evidence type="ECO:0000256" key="3">
    <source>
        <dbReference type="ARBA" id="ARBA00022490"/>
    </source>
</evidence>
<dbReference type="InterPro" id="IPR027417">
    <property type="entry name" value="P-loop_NTPase"/>
</dbReference>
<dbReference type="RefSeq" id="WP_159899071.1">
    <property type="nucleotide sequence ID" value="NZ_BAABFX010000009.1"/>
</dbReference>
<accession>A0ABP8JC06</accession>
<sequence>MLRVGLTGGIGSGKSTVSAQLTSLGAVVIDADAVAREVVEPGTPALGSIADRFGPEVVTSDGVLDRPALGRLVFGDAAALRDLEAITHPAIWARTSDLMAAVPPGRVMVHDMPLLVEKQMGAEYHLVVVVGVGESIRVRRLVDLRGMTESDARARVAAQATEEQRRAAADVWLDNEGTPEALRAAVMRLWHERIEPFDLNLTHGIRSRLSHPTISAPDPTWPAQAARLVARIRHAVGDVAVTLDHIGSTAVPGLVAKDVIDLQVGVTSLADADTPQFVAAMAAAGFVRAEGNWFDNGKDGAPWPKRFHGSCDPGRVAHVHVREVGSPGWTWALMFRDWLRADPHERASYASMKTELAAKAGSIEHYVDGKEPWFGAADLRARTWAESTGWAPPAVRG</sequence>
<keyword evidence="6 8" id="KW-0418">Kinase</keyword>
<keyword evidence="3 6" id="KW-0963">Cytoplasm</keyword>
<dbReference type="EMBL" id="BAABFX010000009">
    <property type="protein sequence ID" value="GAA4388436.1"/>
    <property type="molecule type" value="Genomic_DNA"/>
</dbReference>
<name>A0ABP8JC06_9MICO</name>
<dbReference type="NCBIfam" id="TIGR00152">
    <property type="entry name" value="dephospho-CoA kinase"/>
    <property type="match status" value="1"/>
</dbReference>
<keyword evidence="6" id="KW-0173">Coenzyme A biosynthesis</keyword>
<keyword evidence="5 6" id="KW-0067">ATP-binding</keyword>
<dbReference type="PROSITE" id="PS51219">
    <property type="entry name" value="DPCK"/>
    <property type="match status" value="1"/>
</dbReference>